<evidence type="ECO:0000313" key="1">
    <source>
        <dbReference type="EMBL" id="OWO99973.1"/>
    </source>
</evidence>
<protein>
    <submittedName>
        <fullName evidence="1">Uncharacterized protein</fullName>
    </submittedName>
</protein>
<gene>
    <name evidence="1" type="ORF">B2J93_1458</name>
</gene>
<dbReference type="EMBL" id="MZNU01000340">
    <property type="protein sequence ID" value="OWO99973.1"/>
    <property type="molecule type" value="Genomic_DNA"/>
</dbReference>
<comment type="caution">
    <text evidence="1">The sequence shown here is derived from an EMBL/GenBank/DDBJ whole genome shotgun (WGS) entry which is preliminary data.</text>
</comment>
<dbReference type="Proteomes" id="UP000242519">
    <property type="component" value="Unassembled WGS sequence"/>
</dbReference>
<accession>A0A218YWZ0</accession>
<name>A0A218YWZ0_9HELO</name>
<dbReference type="AlphaFoldDB" id="A0A218YWZ0"/>
<organism evidence="1 2">
    <name type="scientific">Diplocarpon coronariae</name>
    <dbReference type="NCBI Taxonomy" id="2795749"/>
    <lineage>
        <taxon>Eukaryota</taxon>
        <taxon>Fungi</taxon>
        <taxon>Dikarya</taxon>
        <taxon>Ascomycota</taxon>
        <taxon>Pezizomycotina</taxon>
        <taxon>Leotiomycetes</taxon>
        <taxon>Helotiales</taxon>
        <taxon>Drepanopezizaceae</taxon>
        <taxon>Diplocarpon</taxon>
    </lineage>
</organism>
<keyword evidence="2" id="KW-1185">Reference proteome</keyword>
<dbReference type="InParanoid" id="A0A218YWZ0"/>
<proteinExistence type="predicted"/>
<evidence type="ECO:0000313" key="2">
    <source>
        <dbReference type="Proteomes" id="UP000242519"/>
    </source>
</evidence>
<reference evidence="1 2" key="1">
    <citation type="submission" date="2017-04" db="EMBL/GenBank/DDBJ databases">
        <title>Draft genome sequence of Marssonina coronaria NL1: causal agent of apple blotch.</title>
        <authorList>
            <person name="Cheng Q."/>
        </authorList>
    </citation>
    <scope>NUCLEOTIDE SEQUENCE [LARGE SCALE GENOMIC DNA]</scope>
    <source>
        <strain evidence="1 2">NL1</strain>
    </source>
</reference>
<sequence length="46" mass="5128">MAMTVSPKDGHYTIKPEAKRLIYVTQGKTRSDLIYCVQGSTGNDRP</sequence>